<evidence type="ECO:0000313" key="7">
    <source>
        <dbReference type="Proteomes" id="UP000436694"/>
    </source>
</evidence>
<keyword evidence="4" id="KW-0804">Transcription</keyword>
<evidence type="ECO:0000256" key="2">
    <source>
        <dbReference type="ARBA" id="ARBA00023015"/>
    </source>
</evidence>
<evidence type="ECO:0000256" key="1">
    <source>
        <dbReference type="ARBA" id="ARBA00009437"/>
    </source>
</evidence>
<gene>
    <name evidence="6" type="ORF">GG681_07390</name>
</gene>
<dbReference type="Proteomes" id="UP000436694">
    <property type="component" value="Unassembled WGS sequence"/>
</dbReference>
<dbReference type="InterPro" id="IPR058163">
    <property type="entry name" value="LysR-type_TF_proteobact-type"/>
</dbReference>
<dbReference type="EMBL" id="WIXK01000003">
    <property type="protein sequence ID" value="MQY42462.1"/>
    <property type="molecule type" value="Genomic_DNA"/>
</dbReference>
<dbReference type="InterPro" id="IPR036388">
    <property type="entry name" value="WH-like_DNA-bd_sf"/>
</dbReference>
<dbReference type="InterPro" id="IPR005119">
    <property type="entry name" value="LysR_subst-bd"/>
</dbReference>
<dbReference type="SUPFAM" id="SSF46785">
    <property type="entry name" value="Winged helix' DNA-binding domain"/>
    <property type="match status" value="1"/>
</dbReference>
<name>A0A844AX13_9RHOB</name>
<comment type="similarity">
    <text evidence="1">Belongs to the LysR transcriptional regulatory family.</text>
</comment>
<dbReference type="GO" id="GO:0043565">
    <property type="term" value="F:sequence-specific DNA binding"/>
    <property type="evidence" value="ECO:0007669"/>
    <property type="project" value="TreeGrafter"/>
</dbReference>
<proteinExistence type="inferred from homology"/>
<keyword evidence="2" id="KW-0805">Transcription regulation</keyword>
<dbReference type="RefSeq" id="WP_153546637.1">
    <property type="nucleotide sequence ID" value="NZ_WIXK01000003.1"/>
</dbReference>
<dbReference type="Pfam" id="PF00126">
    <property type="entry name" value="HTH_1"/>
    <property type="match status" value="1"/>
</dbReference>
<dbReference type="GO" id="GO:0006351">
    <property type="term" value="P:DNA-templated transcription"/>
    <property type="evidence" value="ECO:0007669"/>
    <property type="project" value="TreeGrafter"/>
</dbReference>
<evidence type="ECO:0000256" key="3">
    <source>
        <dbReference type="ARBA" id="ARBA00023125"/>
    </source>
</evidence>
<accession>A0A844AX13</accession>
<dbReference type="InterPro" id="IPR000847">
    <property type="entry name" value="LysR_HTH_N"/>
</dbReference>
<dbReference type="Gene3D" id="3.40.190.290">
    <property type="match status" value="1"/>
</dbReference>
<dbReference type="PRINTS" id="PR00039">
    <property type="entry name" value="HTHLYSR"/>
</dbReference>
<dbReference type="Pfam" id="PF03466">
    <property type="entry name" value="LysR_substrate"/>
    <property type="match status" value="1"/>
</dbReference>
<dbReference type="PROSITE" id="PS50931">
    <property type="entry name" value="HTH_LYSR"/>
    <property type="match status" value="1"/>
</dbReference>
<evidence type="ECO:0000259" key="5">
    <source>
        <dbReference type="PROSITE" id="PS50931"/>
    </source>
</evidence>
<dbReference type="FunFam" id="1.10.10.10:FF:000001">
    <property type="entry name" value="LysR family transcriptional regulator"/>
    <property type="match status" value="1"/>
</dbReference>
<dbReference type="InterPro" id="IPR036390">
    <property type="entry name" value="WH_DNA-bd_sf"/>
</dbReference>
<evidence type="ECO:0000313" key="6">
    <source>
        <dbReference type="EMBL" id="MQY42462.1"/>
    </source>
</evidence>
<keyword evidence="3" id="KW-0238">DNA-binding</keyword>
<organism evidence="6 7">
    <name type="scientific">Tritonibacter aquimaris</name>
    <dbReference type="NCBI Taxonomy" id="2663379"/>
    <lineage>
        <taxon>Bacteria</taxon>
        <taxon>Pseudomonadati</taxon>
        <taxon>Pseudomonadota</taxon>
        <taxon>Alphaproteobacteria</taxon>
        <taxon>Rhodobacterales</taxon>
        <taxon>Paracoccaceae</taxon>
        <taxon>Tritonibacter</taxon>
    </lineage>
</organism>
<protein>
    <submittedName>
        <fullName evidence="6">LysR family transcriptional regulator</fullName>
    </submittedName>
</protein>
<reference evidence="6 7" key="1">
    <citation type="submission" date="2019-10" db="EMBL/GenBank/DDBJ databases">
        <title>Epibacterium sp. nov., isolated from seawater.</title>
        <authorList>
            <person name="Zhang X."/>
            <person name="Li N."/>
        </authorList>
    </citation>
    <scope>NUCLEOTIDE SEQUENCE [LARGE SCALE GENOMIC DNA]</scope>
    <source>
        <strain evidence="6 7">SM1969</strain>
    </source>
</reference>
<keyword evidence="7" id="KW-1185">Reference proteome</keyword>
<dbReference type="PANTHER" id="PTHR30537">
    <property type="entry name" value="HTH-TYPE TRANSCRIPTIONAL REGULATOR"/>
    <property type="match status" value="1"/>
</dbReference>
<dbReference type="GO" id="GO:0003700">
    <property type="term" value="F:DNA-binding transcription factor activity"/>
    <property type="evidence" value="ECO:0007669"/>
    <property type="project" value="InterPro"/>
</dbReference>
<dbReference type="PANTHER" id="PTHR30537:SF3">
    <property type="entry name" value="TRANSCRIPTIONAL REGULATORY PROTEIN"/>
    <property type="match status" value="1"/>
</dbReference>
<sequence length="291" mass="32440">MSDWTHIRAFLATAESGSLSAAARKLQLTQPTVSRQVAALEDELGVMLFERLGRALHLTDAGREMLVHARQMGAAADAFALTATSQAQDIEGLVRITASDIFSVYLLPRALHILAERAPRLRIEVIADNGLRDLMRREADIAIRHVEPTQPDLVARRIQQARAYLYASERYIQNHGAPQSLQDCSTHSFIGFGDIDRMMAFLHPIGIELSPENFHFGSNSGLVGWEMVRQGFGIAVMASEAGDHTPGMVRLLPEMEVIEFPVWLTTHRELHTSRKIRLVFDVLAEVLGRKE</sequence>
<evidence type="ECO:0000256" key="4">
    <source>
        <dbReference type="ARBA" id="ARBA00023163"/>
    </source>
</evidence>
<dbReference type="Gene3D" id="1.10.10.10">
    <property type="entry name" value="Winged helix-like DNA-binding domain superfamily/Winged helix DNA-binding domain"/>
    <property type="match status" value="1"/>
</dbReference>
<feature type="domain" description="HTH lysR-type" evidence="5">
    <location>
        <begin position="1"/>
        <end position="59"/>
    </location>
</feature>
<dbReference type="SUPFAM" id="SSF53850">
    <property type="entry name" value="Periplasmic binding protein-like II"/>
    <property type="match status" value="1"/>
</dbReference>
<comment type="caution">
    <text evidence="6">The sequence shown here is derived from an EMBL/GenBank/DDBJ whole genome shotgun (WGS) entry which is preliminary data.</text>
</comment>
<dbReference type="AlphaFoldDB" id="A0A844AX13"/>